<reference evidence="1" key="2">
    <citation type="submission" date="2021-08" db="EMBL/GenBank/DDBJ databases">
        <authorList>
            <person name="Tani A."/>
            <person name="Ola A."/>
            <person name="Ogura Y."/>
            <person name="Katsura K."/>
            <person name="Hayashi T."/>
        </authorList>
    </citation>
    <scope>NUCLEOTIDE SEQUENCE</scope>
    <source>
        <strain evidence="1">NBRC 15689</strain>
    </source>
</reference>
<evidence type="ECO:0000313" key="1">
    <source>
        <dbReference type="EMBL" id="GJE29338.1"/>
    </source>
</evidence>
<dbReference type="EMBL" id="BPQV01000015">
    <property type="protein sequence ID" value="GJE29338.1"/>
    <property type="molecule type" value="Genomic_DNA"/>
</dbReference>
<proteinExistence type="predicted"/>
<dbReference type="InterPro" id="IPR038293">
    <property type="entry name" value="ATPase_inh_sub_z_sf"/>
</dbReference>
<comment type="caution">
    <text evidence="1">The sequence shown here is derived from an EMBL/GenBank/DDBJ whole genome shotgun (WGS) entry which is preliminary data.</text>
</comment>
<protein>
    <recommendedName>
        <fullName evidence="3">DUF1476 domain-containing protein</fullName>
    </recommendedName>
</protein>
<evidence type="ECO:0008006" key="3">
    <source>
        <dbReference type="Google" id="ProtNLM"/>
    </source>
</evidence>
<accession>A0ABQ4TDG2</accession>
<dbReference type="Pfam" id="PF07345">
    <property type="entry name" value="ATPaseInh_sub_z"/>
    <property type="match status" value="1"/>
</dbReference>
<dbReference type="Gene3D" id="1.10.790.20">
    <property type="entry name" value="Domain of unknown function DUF1476"/>
    <property type="match status" value="1"/>
</dbReference>
<sequence length="119" mass="13365">MLRSFEERERAEELKFALEEERRFLNRRLGIQALANFAVRKLGCDGQTSRAYADVLIDAMVHGASDETLLARVQADLSANVADFGLDELRGVMRSGLDPALQSRRVVTPRSSVPRFETL</sequence>
<keyword evidence="2" id="KW-1185">Reference proteome</keyword>
<dbReference type="InterPro" id="IPR009945">
    <property type="entry name" value="ATPase_inh_sub_z"/>
</dbReference>
<dbReference type="RefSeq" id="WP_238313725.1">
    <property type="nucleotide sequence ID" value="NZ_BPQV01000015.1"/>
</dbReference>
<reference evidence="1" key="1">
    <citation type="journal article" date="2021" name="Front. Microbiol.">
        <title>Comprehensive Comparative Genomics and Phenotyping of Methylobacterium Species.</title>
        <authorList>
            <person name="Alessa O."/>
            <person name="Ogura Y."/>
            <person name="Fujitani Y."/>
            <person name="Takami H."/>
            <person name="Hayashi T."/>
            <person name="Sahin N."/>
            <person name="Tani A."/>
        </authorList>
    </citation>
    <scope>NUCLEOTIDE SEQUENCE</scope>
    <source>
        <strain evidence="1">NBRC 15689</strain>
    </source>
</reference>
<organism evidence="1 2">
    <name type="scientific">Methylobacterium organophilum</name>
    <dbReference type="NCBI Taxonomy" id="410"/>
    <lineage>
        <taxon>Bacteria</taxon>
        <taxon>Pseudomonadati</taxon>
        <taxon>Pseudomonadota</taxon>
        <taxon>Alphaproteobacteria</taxon>
        <taxon>Hyphomicrobiales</taxon>
        <taxon>Methylobacteriaceae</taxon>
        <taxon>Methylobacterium</taxon>
    </lineage>
</organism>
<gene>
    <name evidence="1" type="ORF">LKMONMHP_4218</name>
</gene>
<evidence type="ECO:0000313" key="2">
    <source>
        <dbReference type="Proteomes" id="UP001055156"/>
    </source>
</evidence>
<dbReference type="Proteomes" id="UP001055156">
    <property type="component" value="Unassembled WGS sequence"/>
</dbReference>
<name>A0ABQ4TDG2_METOR</name>